<evidence type="ECO:0000313" key="3">
    <source>
        <dbReference type="Proteomes" id="UP001309876"/>
    </source>
</evidence>
<keyword evidence="3" id="KW-1185">Reference proteome</keyword>
<feature type="compositionally biased region" description="Low complexity" evidence="1">
    <location>
        <begin position="278"/>
        <end position="290"/>
    </location>
</feature>
<feature type="compositionally biased region" description="Basic and acidic residues" evidence="1">
    <location>
        <begin position="262"/>
        <end position="277"/>
    </location>
</feature>
<dbReference type="EMBL" id="JAVRRJ010000002">
    <property type="protein sequence ID" value="KAK5089105.1"/>
    <property type="molecule type" value="Genomic_DNA"/>
</dbReference>
<feature type="compositionally biased region" description="Basic and acidic residues" evidence="1">
    <location>
        <begin position="164"/>
        <end position="176"/>
    </location>
</feature>
<accession>A0AAN7T4H2</accession>
<feature type="compositionally biased region" description="Polar residues" evidence="1">
    <location>
        <begin position="154"/>
        <end position="163"/>
    </location>
</feature>
<evidence type="ECO:0000256" key="1">
    <source>
        <dbReference type="SAM" id="MobiDB-lite"/>
    </source>
</evidence>
<feature type="compositionally biased region" description="Basic residues" evidence="1">
    <location>
        <begin position="379"/>
        <end position="395"/>
    </location>
</feature>
<dbReference type="Proteomes" id="UP001309876">
    <property type="component" value="Unassembled WGS sequence"/>
</dbReference>
<name>A0AAN7T4H2_9EURO</name>
<sequence>MSQSTISAPSQNQVLSDSQPTDTRKPSPFAKFDNRIAGINDRVLPKQPEEQLQHMSLLLHQEDDEALLKVDGTRIDEEGRLLAHVPSPKPEAPSRPDTPHDSGPKKKISLKDYKIKDRSSVNTPERRPADDIRKQAIKSHKEEEVLVKEEKHQQPSPSTSQIDQKPEQKSERKSEQKIIPPKVSAPAVKPDSKPSFATPTQHDHDSQRPAKKRRLSAEEEKTQPSRTSTPVLQGGRIKQETTEKRSLPALLSPDIPPSQKSSSEKPTTEKEKKRKQELPVLLSPALPPALEKAVAESSQRSDEVRAILKSSIGSPARSSDKKHREVAAKEPNRLRADSQASARPTMPGIKISSPVPKSVSALNQSNTSTANSRTASPKPRQRHIIVLKYGKKNRKRVEGLLKFAPRQKKEASTVSEKEKEREKSVDVKTMTKVDPPKSDKKRAAESSPEMSTKRMKLEPLIKTERPTTPRLDAEAAKPKSLFSTPKKDLRSIAMQRVASTDTIEAGTPGHDNARNSAPLMMSHISRPKTSPGPSVSGARTDEQITWNDISTKIFQLGRLLKKEGQKLASESQGKEKQRGVVLLIEALLCFMINSGALAQARPNVDPGWSTILPYYTMVFKQSQSYKHLNGLVVQLGGVCRQHLQQEHVRRLAKEMLPDETVSAPTPGSDGTTRGVDDFAKKQKTFLDLRNELVSNFRDLRLAWLEGSKLLPAETIEQDYPSTWSKRISTKDLSKRNPDKLSPKDLPKDFPMPLDVTANVFEASNFALAFMREWALIEQIDWKTRMEM</sequence>
<feature type="region of interest" description="Disordered" evidence="1">
    <location>
        <begin position="1"/>
        <end position="48"/>
    </location>
</feature>
<feature type="compositionally biased region" description="Basic and acidic residues" evidence="1">
    <location>
        <begin position="451"/>
        <end position="477"/>
    </location>
</feature>
<feature type="compositionally biased region" description="Basic and acidic residues" evidence="1">
    <location>
        <begin position="407"/>
        <end position="444"/>
    </location>
</feature>
<feature type="compositionally biased region" description="Low complexity" evidence="1">
    <location>
        <begin position="365"/>
        <end position="376"/>
    </location>
</feature>
<organism evidence="2 3">
    <name type="scientific">Lithohypha guttulata</name>
    <dbReference type="NCBI Taxonomy" id="1690604"/>
    <lineage>
        <taxon>Eukaryota</taxon>
        <taxon>Fungi</taxon>
        <taxon>Dikarya</taxon>
        <taxon>Ascomycota</taxon>
        <taxon>Pezizomycotina</taxon>
        <taxon>Eurotiomycetes</taxon>
        <taxon>Chaetothyriomycetidae</taxon>
        <taxon>Chaetothyriales</taxon>
        <taxon>Trichomeriaceae</taxon>
        <taxon>Lithohypha</taxon>
    </lineage>
</organism>
<proteinExistence type="predicted"/>
<comment type="caution">
    <text evidence="2">The sequence shown here is derived from an EMBL/GenBank/DDBJ whole genome shotgun (WGS) entry which is preliminary data.</text>
</comment>
<evidence type="ECO:0000313" key="2">
    <source>
        <dbReference type="EMBL" id="KAK5089105.1"/>
    </source>
</evidence>
<protein>
    <submittedName>
        <fullName evidence="2">Uncharacterized protein</fullName>
    </submittedName>
</protein>
<feature type="compositionally biased region" description="Basic and acidic residues" evidence="1">
    <location>
        <begin position="92"/>
        <end position="153"/>
    </location>
</feature>
<dbReference type="AlphaFoldDB" id="A0AAN7T4H2"/>
<feature type="region of interest" description="Disordered" evidence="1">
    <location>
        <begin position="78"/>
        <end position="483"/>
    </location>
</feature>
<gene>
    <name evidence="2" type="ORF">LTR05_003329</name>
</gene>
<feature type="compositionally biased region" description="Polar residues" evidence="1">
    <location>
        <begin position="1"/>
        <end position="21"/>
    </location>
</feature>
<feature type="compositionally biased region" description="Basic and acidic residues" evidence="1">
    <location>
        <begin position="318"/>
        <end position="336"/>
    </location>
</feature>
<reference evidence="2 3" key="1">
    <citation type="submission" date="2023-08" db="EMBL/GenBank/DDBJ databases">
        <title>Black Yeasts Isolated from many extreme environments.</title>
        <authorList>
            <person name="Coleine C."/>
            <person name="Stajich J.E."/>
            <person name="Selbmann L."/>
        </authorList>
    </citation>
    <scope>NUCLEOTIDE SEQUENCE [LARGE SCALE GENOMIC DNA]</scope>
    <source>
        <strain evidence="2 3">CCFEE 5910</strain>
    </source>
</reference>
<feature type="compositionally biased region" description="Basic and acidic residues" evidence="1">
    <location>
        <begin position="237"/>
        <end position="246"/>
    </location>
</feature>